<dbReference type="EMBL" id="MN738749">
    <property type="protein sequence ID" value="QHS83160.1"/>
    <property type="molecule type" value="Genomic_DNA"/>
</dbReference>
<dbReference type="AlphaFoldDB" id="A0A6C0AUX8"/>
<name>A0A6C0AUX8_9ZZZZ</name>
<sequence>MFQELNNQFQKLMSSVYKSEPTYYGYSTNNKHPEFPPLMNDGRSLVSNWQPESHLNDRLVKQNNIKSNWEYRHYLQQNAPQIMESNFKLSSNDTGFMVQPAAKMSIQSNEFGHLETYPYSYKSIMDENKPKGYVLSDLKSNYLTREQLEARRVAPSVQIPK</sequence>
<reference evidence="1" key="1">
    <citation type="journal article" date="2020" name="Nature">
        <title>Giant virus diversity and host interactions through global metagenomics.</title>
        <authorList>
            <person name="Schulz F."/>
            <person name="Roux S."/>
            <person name="Paez-Espino D."/>
            <person name="Jungbluth S."/>
            <person name="Walsh D.A."/>
            <person name="Denef V.J."/>
            <person name="McMahon K.D."/>
            <person name="Konstantinidis K.T."/>
            <person name="Eloe-Fadrosh E.A."/>
            <person name="Kyrpides N.C."/>
            <person name="Woyke T."/>
        </authorList>
    </citation>
    <scope>NUCLEOTIDE SEQUENCE</scope>
    <source>
        <strain evidence="1">GVMAG-S-ERX555943-30</strain>
    </source>
</reference>
<proteinExistence type="predicted"/>
<organism evidence="1">
    <name type="scientific">viral metagenome</name>
    <dbReference type="NCBI Taxonomy" id="1070528"/>
    <lineage>
        <taxon>unclassified sequences</taxon>
        <taxon>metagenomes</taxon>
        <taxon>organismal metagenomes</taxon>
    </lineage>
</organism>
<accession>A0A6C0AUX8</accession>
<evidence type="ECO:0000313" key="1">
    <source>
        <dbReference type="EMBL" id="QHS83160.1"/>
    </source>
</evidence>
<protein>
    <submittedName>
        <fullName evidence="1">Uncharacterized protein</fullName>
    </submittedName>
</protein>